<dbReference type="PANTHER" id="PTHR39596:SF2">
    <property type="entry name" value="HET DOMAIN PROTEIN (AFU_ORTHOLOGUE AFUA_1G17550)-RELATED"/>
    <property type="match status" value="1"/>
</dbReference>
<feature type="region of interest" description="Disordered" evidence="2">
    <location>
        <begin position="667"/>
        <end position="714"/>
    </location>
</feature>
<feature type="compositionally biased region" description="Polar residues" evidence="2">
    <location>
        <begin position="667"/>
        <end position="701"/>
    </location>
</feature>
<organism evidence="4 5">
    <name type="scientific">Conoideocrella luteorostrata</name>
    <dbReference type="NCBI Taxonomy" id="1105319"/>
    <lineage>
        <taxon>Eukaryota</taxon>
        <taxon>Fungi</taxon>
        <taxon>Dikarya</taxon>
        <taxon>Ascomycota</taxon>
        <taxon>Pezizomycotina</taxon>
        <taxon>Sordariomycetes</taxon>
        <taxon>Hypocreomycetidae</taxon>
        <taxon>Hypocreales</taxon>
        <taxon>Clavicipitaceae</taxon>
        <taxon>Conoideocrella</taxon>
    </lineage>
</organism>
<evidence type="ECO:0000256" key="1">
    <source>
        <dbReference type="SAM" id="Coils"/>
    </source>
</evidence>
<keyword evidence="1" id="KW-0175">Coiled coil</keyword>
<reference evidence="4" key="1">
    <citation type="submission" date="2023-06" db="EMBL/GenBank/DDBJ databases">
        <title>Conoideocrella luteorostrata (Hypocreales: Clavicipitaceae), a potential biocontrol fungus for elongate hemlock scale in United States Christmas tree production areas.</title>
        <authorList>
            <person name="Barrett H."/>
            <person name="Lovett B."/>
            <person name="Macias A.M."/>
            <person name="Stajich J.E."/>
            <person name="Kasson M.T."/>
        </authorList>
    </citation>
    <scope>NUCLEOTIDE SEQUENCE</scope>
    <source>
        <strain evidence="4">ARSEF 14590</strain>
    </source>
</reference>
<sequence length="763" mass="87244">MAHQSTNVHQHIREHIDTLNRTKGDPSHHIESSLEGLELEDKLQFLKEMVSMESGFWKDLSINTRHLLQPRDQPRKRPGAEKHSEIKRAALLRDSLQNRGWCPSTIDVLLKAAHIPGLLLASLAIQNDPSGSCRRVQEASSAIDNGTTSHRDCSSTECFMMRFDGNIMPPRHTDNHGSSHCPVLTVDEVKLDEMIRGGESPAVRLSYDYSGALKTEFVKRSPETPYIALSYVWSQFHPLTYCWLQKLLQPVLPPAKSEQLIWLDILCVPQKEEYKESKRIAINSIPDVYWKAQCVLVVDDLLIQTKPNDSSTILGIKLLASEWTRRVWTLQEAARATLKTDRLQFYLGANRPTKTFGSLISDLLHKENWQLSRFVRNALQRRLTFREKIGSNGEVSSVFANLLTALEYRGCSLAEDEAPCMASILSPFLPPERAESVRQIKWHLRANKETWTLKDDQINAGERMRQLFLSIGEFPRSIMFCEGIRVCTPEFRWLPYSFISRSTQHQSRIMIDKHKRNVLALCDEGGVSFRGGADIFNVDFTDTPTISKIHLYVSLGASWGDNERRSVQRRIEQTMWEKYLLTTPQGSLLEGQGWSRLEKMKKTDLLALITNDTSDYDGIVLRIKDPSDLDGDRVETEFLCRVHIVGDLKSKIMEDIDYTTSLPIQAQDNTRLATTPQQDNTRLATTPQQDNTSRLELPSQSKGKEGLVDSYNKKTNESGCKRVEKEIKHMENDLKKAEKKAYEYEIVATSAYRMDIYEWRISS</sequence>
<feature type="domain" description="Heterokaryon incompatibility" evidence="3">
    <location>
        <begin position="226"/>
        <end position="298"/>
    </location>
</feature>
<proteinExistence type="predicted"/>
<gene>
    <name evidence="4" type="ORF">QQS21_007108</name>
</gene>
<dbReference type="PANTHER" id="PTHR39596">
    <property type="match status" value="1"/>
</dbReference>
<evidence type="ECO:0000313" key="4">
    <source>
        <dbReference type="EMBL" id="KAK2595148.1"/>
    </source>
</evidence>
<dbReference type="Pfam" id="PF06985">
    <property type="entry name" value="HET"/>
    <property type="match status" value="1"/>
</dbReference>
<protein>
    <recommendedName>
        <fullName evidence="3">Heterokaryon incompatibility domain-containing protein</fullName>
    </recommendedName>
</protein>
<dbReference type="AlphaFoldDB" id="A0AAJ0CLA5"/>
<name>A0AAJ0CLA5_9HYPO</name>
<evidence type="ECO:0000259" key="3">
    <source>
        <dbReference type="Pfam" id="PF06985"/>
    </source>
</evidence>
<evidence type="ECO:0000313" key="5">
    <source>
        <dbReference type="Proteomes" id="UP001251528"/>
    </source>
</evidence>
<accession>A0AAJ0CLA5</accession>
<comment type="caution">
    <text evidence="4">The sequence shown here is derived from an EMBL/GenBank/DDBJ whole genome shotgun (WGS) entry which is preliminary data.</text>
</comment>
<dbReference type="InterPro" id="IPR010730">
    <property type="entry name" value="HET"/>
</dbReference>
<feature type="coiled-coil region" evidence="1">
    <location>
        <begin position="720"/>
        <end position="747"/>
    </location>
</feature>
<dbReference type="Proteomes" id="UP001251528">
    <property type="component" value="Unassembled WGS sequence"/>
</dbReference>
<evidence type="ECO:0000256" key="2">
    <source>
        <dbReference type="SAM" id="MobiDB-lite"/>
    </source>
</evidence>
<dbReference type="EMBL" id="JASWJB010000141">
    <property type="protein sequence ID" value="KAK2595148.1"/>
    <property type="molecule type" value="Genomic_DNA"/>
</dbReference>
<feature type="compositionally biased region" description="Basic and acidic residues" evidence="2">
    <location>
        <begin position="702"/>
        <end position="714"/>
    </location>
</feature>
<keyword evidence="5" id="KW-1185">Reference proteome</keyword>